<feature type="transmembrane region" description="Helical" evidence="1">
    <location>
        <begin position="167"/>
        <end position="184"/>
    </location>
</feature>
<evidence type="ECO:0000313" key="2">
    <source>
        <dbReference type="EMBL" id="MVT09679.1"/>
    </source>
</evidence>
<proteinExistence type="predicted"/>
<keyword evidence="3" id="KW-1185">Reference proteome</keyword>
<feature type="transmembrane region" description="Helical" evidence="1">
    <location>
        <begin position="227"/>
        <end position="246"/>
    </location>
</feature>
<comment type="caution">
    <text evidence="2">The sequence shown here is derived from an EMBL/GenBank/DDBJ whole genome shotgun (WGS) entry which is preliminary data.</text>
</comment>
<feature type="transmembrane region" description="Helical" evidence="1">
    <location>
        <begin position="46"/>
        <end position="66"/>
    </location>
</feature>
<protein>
    <recommendedName>
        <fullName evidence="4">Glycosyltransferase RgtA/B/C/D-like domain-containing protein</fullName>
    </recommendedName>
</protein>
<dbReference type="AlphaFoldDB" id="A0A7K1U5R5"/>
<keyword evidence="1" id="KW-0812">Transmembrane</keyword>
<feature type="transmembrane region" description="Helical" evidence="1">
    <location>
        <begin position="115"/>
        <end position="136"/>
    </location>
</feature>
<keyword evidence="1" id="KW-0472">Membrane</keyword>
<feature type="transmembrane region" description="Helical" evidence="1">
    <location>
        <begin position="429"/>
        <end position="453"/>
    </location>
</feature>
<gene>
    <name evidence="2" type="ORF">GO493_15525</name>
</gene>
<sequence length="518" mass="60041">MDNPNNTVTLNEENATLHNPGTDTAAENTSGRTFKDFLFRSKHSKLFIWLTALAIILEFIVFKYFYPSAGFIDGDSYVYIETAYGNFSINTYPIGYSKFLRLFSVLTISNTALVAFQYLMIQASSLLLVLTLSYFYKPGKITFVVLYASMVFNPVFLFMANYVSSDALFLSLSLTWFATLIWILHQPNKALIYLHAFLILLAFTVRYNALFYPVIAALAFIISRQSWKMKVIGIVSSMILIAGFMWHTGNQYKRLTGIRQFSPFTGWQMANNALYIYRFVQDEPPPKMPKKFAALDKAVRRYFDTTRNVFVHQQEMFIANTWYMWDPKSPLQRYMNRQFKKDSTATSLKRWASMGPLYNEYGSFLIKKYPLKFAQYFLIPNSLKYYAPPVEFLDTYNMGKDSIAPIGQMWFGFESRKLKMHFKDLKVNVLNFYPILVGVMNVIFVFSLIGFVVLKGFRYNKPLSYGLLLAFGLWVVNCGFSVFASQIALRFQMTPILIFFSFGLLLIDYVWRAAFNKL</sequence>
<accession>A0A7K1U5R5</accession>
<feature type="transmembrane region" description="Helical" evidence="1">
    <location>
        <begin position="196"/>
        <end position="221"/>
    </location>
</feature>
<evidence type="ECO:0008006" key="4">
    <source>
        <dbReference type="Google" id="ProtNLM"/>
    </source>
</evidence>
<name>A0A7K1U5R5_9BACT</name>
<feature type="transmembrane region" description="Helical" evidence="1">
    <location>
        <begin position="143"/>
        <end position="161"/>
    </location>
</feature>
<reference evidence="2 3" key="1">
    <citation type="submission" date="2019-12" db="EMBL/GenBank/DDBJ databases">
        <title>Chitinophaga sp. strain ysch24 (GDMCC 1.1355), whole genome shotgun sequence.</title>
        <authorList>
            <person name="Zhang X."/>
        </authorList>
    </citation>
    <scope>NUCLEOTIDE SEQUENCE [LARGE SCALE GENOMIC DNA]</scope>
    <source>
        <strain evidence="3">ysch24</strain>
    </source>
</reference>
<organism evidence="2 3">
    <name type="scientific">Chitinophaga tropicalis</name>
    <dbReference type="NCBI Taxonomy" id="2683588"/>
    <lineage>
        <taxon>Bacteria</taxon>
        <taxon>Pseudomonadati</taxon>
        <taxon>Bacteroidota</taxon>
        <taxon>Chitinophagia</taxon>
        <taxon>Chitinophagales</taxon>
        <taxon>Chitinophagaceae</taxon>
        <taxon>Chitinophaga</taxon>
    </lineage>
</organism>
<keyword evidence="1" id="KW-1133">Transmembrane helix</keyword>
<dbReference type="EMBL" id="WRXN01000006">
    <property type="protein sequence ID" value="MVT09679.1"/>
    <property type="molecule type" value="Genomic_DNA"/>
</dbReference>
<feature type="transmembrane region" description="Helical" evidence="1">
    <location>
        <begin position="496"/>
        <end position="515"/>
    </location>
</feature>
<dbReference type="RefSeq" id="WP_157307121.1">
    <property type="nucleotide sequence ID" value="NZ_WRXN01000006.1"/>
</dbReference>
<evidence type="ECO:0000313" key="3">
    <source>
        <dbReference type="Proteomes" id="UP000461730"/>
    </source>
</evidence>
<feature type="transmembrane region" description="Helical" evidence="1">
    <location>
        <begin position="465"/>
        <end position="484"/>
    </location>
</feature>
<dbReference type="Proteomes" id="UP000461730">
    <property type="component" value="Unassembled WGS sequence"/>
</dbReference>
<evidence type="ECO:0000256" key="1">
    <source>
        <dbReference type="SAM" id="Phobius"/>
    </source>
</evidence>